<comment type="caution">
    <text evidence="2">The sequence shown here is derived from an EMBL/GenBank/DDBJ whole genome shotgun (WGS) entry which is preliminary data.</text>
</comment>
<feature type="region of interest" description="Disordered" evidence="1">
    <location>
        <begin position="140"/>
        <end position="162"/>
    </location>
</feature>
<gene>
    <name evidence="2" type="ORF">D9757_007569</name>
</gene>
<dbReference type="Proteomes" id="UP000518752">
    <property type="component" value="Unassembled WGS sequence"/>
</dbReference>
<evidence type="ECO:0000256" key="1">
    <source>
        <dbReference type="SAM" id="MobiDB-lite"/>
    </source>
</evidence>
<name>A0A8H5M5V0_9AGAR</name>
<sequence length="162" mass="18416">MDIVRIFILAEHNRDSFARSTFKTVMPLLDVPATTVAITAVFMTSSVKFTVVCVIADKFVSQGTSIEDLKTKLAETVAALETLQRYQAEITEQITHLEGTLKLERNGRIDHHHLCVRRSIKSATPTYRLKNRPFVPAPHRWSLPYPTVNDRQENSTKARQQP</sequence>
<organism evidence="2 3">
    <name type="scientific">Collybiopsis confluens</name>
    <dbReference type="NCBI Taxonomy" id="2823264"/>
    <lineage>
        <taxon>Eukaryota</taxon>
        <taxon>Fungi</taxon>
        <taxon>Dikarya</taxon>
        <taxon>Basidiomycota</taxon>
        <taxon>Agaricomycotina</taxon>
        <taxon>Agaricomycetes</taxon>
        <taxon>Agaricomycetidae</taxon>
        <taxon>Agaricales</taxon>
        <taxon>Marasmiineae</taxon>
        <taxon>Omphalotaceae</taxon>
        <taxon>Collybiopsis</taxon>
    </lineage>
</organism>
<keyword evidence="3" id="KW-1185">Reference proteome</keyword>
<accession>A0A8H5M5V0</accession>
<dbReference type="EMBL" id="JAACJN010000055">
    <property type="protein sequence ID" value="KAF5381877.1"/>
    <property type="molecule type" value="Genomic_DNA"/>
</dbReference>
<evidence type="ECO:0000313" key="3">
    <source>
        <dbReference type="Proteomes" id="UP000518752"/>
    </source>
</evidence>
<dbReference type="AlphaFoldDB" id="A0A8H5M5V0"/>
<proteinExistence type="predicted"/>
<evidence type="ECO:0000313" key="2">
    <source>
        <dbReference type="EMBL" id="KAF5381877.1"/>
    </source>
</evidence>
<reference evidence="2 3" key="1">
    <citation type="journal article" date="2020" name="ISME J.">
        <title>Uncovering the hidden diversity of litter-decomposition mechanisms in mushroom-forming fungi.</title>
        <authorList>
            <person name="Floudas D."/>
            <person name="Bentzer J."/>
            <person name="Ahren D."/>
            <person name="Johansson T."/>
            <person name="Persson P."/>
            <person name="Tunlid A."/>
        </authorList>
    </citation>
    <scope>NUCLEOTIDE SEQUENCE [LARGE SCALE GENOMIC DNA]</scope>
    <source>
        <strain evidence="2 3">CBS 406.79</strain>
    </source>
</reference>
<protein>
    <submittedName>
        <fullName evidence="2">Uncharacterized protein</fullName>
    </submittedName>
</protein>